<dbReference type="Proteomes" id="UP000199659">
    <property type="component" value="Unassembled WGS sequence"/>
</dbReference>
<reference evidence="2 3" key="1">
    <citation type="submission" date="2016-10" db="EMBL/GenBank/DDBJ databases">
        <authorList>
            <person name="de Groot N.N."/>
        </authorList>
    </citation>
    <scope>NUCLEOTIDE SEQUENCE [LARGE SCALE GENOMIC DNA]</scope>
    <source>
        <strain evidence="2 3">743A</strain>
    </source>
</reference>
<feature type="transmembrane region" description="Helical" evidence="1">
    <location>
        <begin position="20"/>
        <end position="40"/>
    </location>
</feature>
<evidence type="ECO:0000313" key="2">
    <source>
        <dbReference type="EMBL" id="SFS09154.1"/>
    </source>
</evidence>
<keyword evidence="3" id="KW-1185">Reference proteome</keyword>
<accession>A0A1I6M0J1</accession>
<gene>
    <name evidence="2" type="ORF">SAMN05661086_03718</name>
</gene>
<sequence length="43" mass="5018">MQYNPHDYQKYAISYIESHPVSAVLLDMGGLSTLFYTIFIRSF</sequence>
<dbReference type="AlphaFoldDB" id="A0A1I6M0J1"/>
<name>A0A1I6M0J1_9FIRM</name>
<keyword evidence="1" id="KW-0472">Membrane</keyword>
<evidence type="ECO:0000256" key="1">
    <source>
        <dbReference type="SAM" id="Phobius"/>
    </source>
</evidence>
<keyword evidence="1" id="KW-0812">Transmembrane</keyword>
<protein>
    <submittedName>
        <fullName evidence="2">Uncharacterized protein</fullName>
    </submittedName>
</protein>
<organism evidence="2 3">
    <name type="scientific">Anaeromicropila populeti</name>
    <dbReference type="NCBI Taxonomy" id="37658"/>
    <lineage>
        <taxon>Bacteria</taxon>
        <taxon>Bacillati</taxon>
        <taxon>Bacillota</taxon>
        <taxon>Clostridia</taxon>
        <taxon>Lachnospirales</taxon>
        <taxon>Lachnospiraceae</taxon>
        <taxon>Anaeromicropila</taxon>
    </lineage>
</organism>
<dbReference type="EMBL" id="FOYZ01000029">
    <property type="protein sequence ID" value="SFS09154.1"/>
    <property type="molecule type" value="Genomic_DNA"/>
</dbReference>
<dbReference type="STRING" id="37658.SAMN05661086_03718"/>
<dbReference type="RefSeq" id="WP_272481973.1">
    <property type="nucleotide sequence ID" value="NZ_FOYZ01000029.1"/>
</dbReference>
<proteinExistence type="predicted"/>
<keyword evidence="1" id="KW-1133">Transmembrane helix</keyword>
<evidence type="ECO:0000313" key="3">
    <source>
        <dbReference type="Proteomes" id="UP000199659"/>
    </source>
</evidence>